<keyword evidence="4" id="KW-0464">Manganese</keyword>
<feature type="binding site" evidence="4">
    <location>
        <position position="145"/>
    </location>
    <ligand>
        <name>Mn(2+)</name>
        <dbReference type="ChEBI" id="CHEBI:29035"/>
        <label>1</label>
    </ligand>
</feature>
<evidence type="ECO:0000256" key="3">
    <source>
        <dbReference type="ARBA" id="ARBA00022801"/>
    </source>
</evidence>
<reference evidence="6 7" key="1">
    <citation type="submission" date="2015-12" db="EMBL/GenBank/DDBJ databases">
        <title>Complete genome of Lacimicrobium alkaliphilum KCTC 32984.</title>
        <authorList>
            <person name="Kim S.-G."/>
            <person name="Lee Y.-J."/>
        </authorList>
    </citation>
    <scope>NUCLEOTIDE SEQUENCE [LARGE SCALE GENOMIC DNA]</scope>
    <source>
        <strain evidence="6 7">YelD216</strain>
    </source>
</reference>
<dbReference type="PROSITE" id="PS51409">
    <property type="entry name" value="ARGINASE_2"/>
    <property type="match status" value="1"/>
</dbReference>
<dbReference type="PANTHER" id="PTHR11358">
    <property type="entry name" value="ARGINASE/AGMATINASE"/>
    <property type="match status" value="1"/>
</dbReference>
<organism evidence="6 7">
    <name type="scientific">Lacimicrobium alkaliphilum</name>
    <dbReference type="NCBI Taxonomy" id="1526571"/>
    <lineage>
        <taxon>Bacteria</taxon>
        <taxon>Pseudomonadati</taxon>
        <taxon>Pseudomonadota</taxon>
        <taxon>Gammaproteobacteria</taxon>
        <taxon>Alteromonadales</taxon>
        <taxon>Alteromonadaceae</taxon>
        <taxon>Lacimicrobium</taxon>
    </lineage>
</organism>
<sequence length="315" mass="34055">MTDANYSLYQGTHKYVFARQQQMDAQTQVVIAGIPFDLATSGRPGARFGPAAIRQASVNLGWEKKRHPWPFALRDALNIADIGDLAFSHGDARGAMEAVREHVSQVVRSGAIPFMLGGDHLITLPALQAVHAKHGPVAVVHFDAHSDDYAGGSEFDHGSVFYHARKQGLLQDEKVIQIGIRTEQGSSPFKVLCADELWHSKAEEVVARIKNTVGDAPVYLTFDIDCLDPVYAPGTGTPVSGGLSGPFVLELLRKLHGLNWVGMDLVEVSPPYDQSQITSLLAATMMTDMLCLLACQQNPQLLNPDGCSAKTLATA</sequence>
<name>A0A0U3B3E2_9ALTE</name>
<dbReference type="Proteomes" id="UP000068447">
    <property type="component" value="Chromosome"/>
</dbReference>
<comment type="cofactor">
    <cofactor evidence="4">
        <name>Mn(2+)</name>
        <dbReference type="ChEBI" id="CHEBI:29035"/>
    </cofactor>
    <text evidence="4">Binds 2 manganese ions per subunit.</text>
</comment>
<accession>A0A0U3B3E2</accession>
<evidence type="ECO:0000256" key="1">
    <source>
        <dbReference type="ARBA" id="ARBA00009227"/>
    </source>
</evidence>
<feature type="binding site" evidence="4">
    <location>
        <position position="223"/>
    </location>
    <ligand>
        <name>Mn(2+)</name>
        <dbReference type="ChEBI" id="CHEBI:29035"/>
        <label>1</label>
    </ligand>
</feature>
<dbReference type="PRINTS" id="PR00116">
    <property type="entry name" value="ARGINASE"/>
</dbReference>
<dbReference type="Gene3D" id="3.40.800.10">
    <property type="entry name" value="Ureohydrolase domain"/>
    <property type="match status" value="1"/>
</dbReference>
<comment type="similarity">
    <text evidence="1">Belongs to the arginase family. Agmatinase subfamily.</text>
</comment>
<dbReference type="RefSeq" id="WP_062478415.1">
    <property type="nucleotide sequence ID" value="NZ_CP013650.1"/>
</dbReference>
<feature type="binding site" evidence="4">
    <location>
        <position position="225"/>
    </location>
    <ligand>
        <name>Mn(2+)</name>
        <dbReference type="ChEBI" id="CHEBI:29035"/>
        <label>1</label>
    </ligand>
</feature>
<gene>
    <name evidence="6" type="ORF">AT746_07220</name>
</gene>
<dbReference type="InterPro" id="IPR006035">
    <property type="entry name" value="Ureohydrolase"/>
</dbReference>
<dbReference type="InterPro" id="IPR020855">
    <property type="entry name" value="Ureohydrolase_Mn_BS"/>
</dbReference>
<keyword evidence="3 5" id="KW-0378">Hydrolase</keyword>
<evidence type="ECO:0000256" key="5">
    <source>
        <dbReference type="RuleBase" id="RU003684"/>
    </source>
</evidence>
<feature type="binding site" evidence="4">
    <location>
        <position position="143"/>
    </location>
    <ligand>
        <name>Mn(2+)</name>
        <dbReference type="ChEBI" id="CHEBI:29035"/>
        <label>1</label>
    </ligand>
</feature>
<dbReference type="KEGG" id="lal:AT746_07220"/>
<dbReference type="InterPro" id="IPR023696">
    <property type="entry name" value="Ureohydrolase_dom_sf"/>
</dbReference>
<dbReference type="PROSITE" id="PS01053">
    <property type="entry name" value="ARGINASE_1"/>
    <property type="match status" value="1"/>
</dbReference>
<evidence type="ECO:0008006" key="8">
    <source>
        <dbReference type="Google" id="ProtNLM"/>
    </source>
</evidence>
<dbReference type="GO" id="GO:0046872">
    <property type="term" value="F:metal ion binding"/>
    <property type="evidence" value="ECO:0007669"/>
    <property type="project" value="UniProtKB-KW"/>
</dbReference>
<dbReference type="InterPro" id="IPR005925">
    <property type="entry name" value="Agmatinase-rel"/>
</dbReference>
<evidence type="ECO:0000256" key="2">
    <source>
        <dbReference type="ARBA" id="ARBA00022723"/>
    </source>
</evidence>
<dbReference type="Pfam" id="PF00491">
    <property type="entry name" value="Arginase"/>
    <property type="match status" value="1"/>
</dbReference>
<dbReference type="PANTHER" id="PTHR11358:SF26">
    <property type="entry name" value="GUANIDINO ACID HYDROLASE, MITOCHONDRIAL"/>
    <property type="match status" value="1"/>
</dbReference>
<dbReference type="PIRSF" id="PIRSF036979">
    <property type="entry name" value="Arginase"/>
    <property type="match status" value="1"/>
</dbReference>
<proteinExistence type="inferred from homology"/>
<keyword evidence="7" id="KW-1185">Reference proteome</keyword>
<protein>
    <recommendedName>
        <fullName evidence="8">Agmatinase</fullName>
    </recommendedName>
</protein>
<dbReference type="AlphaFoldDB" id="A0A0U3B3E2"/>
<dbReference type="SUPFAM" id="SSF52768">
    <property type="entry name" value="Arginase/deacetylase"/>
    <property type="match status" value="1"/>
</dbReference>
<feature type="binding site" evidence="4">
    <location>
        <position position="147"/>
    </location>
    <ligand>
        <name>Mn(2+)</name>
        <dbReference type="ChEBI" id="CHEBI:29035"/>
        <label>1</label>
    </ligand>
</feature>
<dbReference type="GO" id="GO:0008783">
    <property type="term" value="F:agmatinase activity"/>
    <property type="evidence" value="ECO:0007669"/>
    <property type="project" value="TreeGrafter"/>
</dbReference>
<feature type="binding site" evidence="4">
    <location>
        <position position="120"/>
    </location>
    <ligand>
        <name>Mn(2+)</name>
        <dbReference type="ChEBI" id="CHEBI:29035"/>
        <label>1</label>
    </ligand>
</feature>
<dbReference type="STRING" id="1526571.AT746_07220"/>
<dbReference type="NCBIfam" id="TIGR01230">
    <property type="entry name" value="agmatinase"/>
    <property type="match status" value="1"/>
</dbReference>
<evidence type="ECO:0000256" key="4">
    <source>
        <dbReference type="PIRSR" id="PIRSR036979-1"/>
    </source>
</evidence>
<evidence type="ECO:0000313" key="7">
    <source>
        <dbReference type="Proteomes" id="UP000068447"/>
    </source>
</evidence>
<dbReference type="OrthoDB" id="9789727at2"/>
<dbReference type="CDD" id="cd11592">
    <property type="entry name" value="Agmatinase_PAH"/>
    <property type="match status" value="1"/>
</dbReference>
<keyword evidence="2 4" id="KW-0479">Metal-binding</keyword>
<evidence type="ECO:0000313" key="6">
    <source>
        <dbReference type="EMBL" id="ALS98073.1"/>
    </source>
</evidence>
<dbReference type="NCBIfam" id="NF002564">
    <property type="entry name" value="PRK02190.1"/>
    <property type="match status" value="1"/>
</dbReference>
<dbReference type="GO" id="GO:0033389">
    <property type="term" value="P:putrescine biosynthetic process from arginine, via agmatine"/>
    <property type="evidence" value="ECO:0007669"/>
    <property type="project" value="TreeGrafter"/>
</dbReference>
<dbReference type="EMBL" id="CP013650">
    <property type="protein sequence ID" value="ALS98073.1"/>
    <property type="molecule type" value="Genomic_DNA"/>
</dbReference>